<organism evidence="1 2">
    <name type="scientific">Melastoma candidum</name>
    <dbReference type="NCBI Taxonomy" id="119954"/>
    <lineage>
        <taxon>Eukaryota</taxon>
        <taxon>Viridiplantae</taxon>
        <taxon>Streptophyta</taxon>
        <taxon>Embryophyta</taxon>
        <taxon>Tracheophyta</taxon>
        <taxon>Spermatophyta</taxon>
        <taxon>Magnoliopsida</taxon>
        <taxon>eudicotyledons</taxon>
        <taxon>Gunneridae</taxon>
        <taxon>Pentapetalae</taxon>
        <taxon>rosids</taxon>
        <taxon>malvids</taxon>
        <taxon>Myrtales</taxon>
        <taxon>Melastomataceae</taxon>
        <taxon>Melastomatoideae</taxon>
        <taxon>Melastomateae</taxon>
        <taxon>Melastoma</taxon>
    </lineage>
</organism>
<name>A0ACB9NSZ0_9MYRT</name>
<comment type="caution">
    <text evidence="1">The sequence shown here is derived from an EMBL/GenBank/DDBJ whole genome shotgun (WGS) entry which is preliminary data.</text>
</comment>
<dbReference type="Proteomes" id="UP001057402">
    <property type="component" value="Chromosome 7"/>
</dbReference>
<reference evidence="2" key="1">
    <citation type="journal article" date="2023" name="Front. Plant Sci.">
        <title>Chromosomal-level genome assembly of Melastoma candidum provides insights into trichome evolution.</title>
        <authorList>
            <person name="Zhong Y."/>
            <person name="Wu W."/>
            <person name="Sun C."/>
            <person name="Zou P."/>
            <person name="Liu Y."/>
            <person name="Dai S."/>
            <person name="Zhou R."/>
        </authorList>
    </citation>
    <scope>NUCLEOTIDE SEQUENCE [LARGE SCALE GENOMIC DNA]</scope>
</reference>
<accession>A0ACB9NSZ0</accession>
<protein>
    <submittedName>
        <fullName evidence="1">Uncharacterized protein</fullName>
    </submittedName>
</protein>
<dbReference type="EMBL" id="CM042886">
    <property type="protein sequence ID" value="KAI4339717.1"/>
    <property type="molecule type" value="Genomic_DNA"/>
</dbReference>
<proteinExistence type="predicted"/>
<keyword evidence="2" id="KW-1185">Reference proteome</keyword>
<evidence type="ECO:0000313" key="2">
    <source>
        <dbReference type="Proteomes" id="UP001057402"/>
    </source>
</evidence>
<evidence type="ECO:0000313" key="1">
    <source>
        <dbReference type="EMBL" id="KAI4339717.1"/>
    </source>
</evidence>
<sequence>MVEVEAVREGGEANAEDVDTAPDMESRIKEAMRVRVPHFKEQADSLTFEGVRRLIEKDLGLETHALDEHRRFIKQLLLQCLEGGENNHGSASKNSGETPRNCMSSNKEEVHELSDEPESKTKAKGNSSDDEKLEGSPKTGSLPGKKAISHDNGNKAAVTQIVIKKAIMKRGAYFRENSEKITMSGVRRLLEEDLELEKHSLDSHKKFISEHLEKVLQSPEVSESTGAVKRKPVQKRAGRQTTQDAEGNSVSSDDENEDVEDKEKPRKKITEGRMQSLEGEKKRKVPPAKEPKISRQKRANPKEEDENDDNESDDSKVESAGDESPSSPGPSKKKEVATPAYGKQVERLKSIIKSCGLSVPPAIYKKVKQVSESKREAHLIKELEGILSKEGLSTNPSEKEIKDVRKKKEREKELEGIDTSNIVSSSRRRTTSRYLPPPPPPKPKEPDEEEDSDDEEGDEEDEEEEDENDDGNEDSQSEEQSEERVICMDDEVPSNGALADGSGGRVISSFADVERRGRENPVEAELPVASADAVVMYTSGRHLFAQRSYDDICKCASRLSPTGQGYGLTETHAGGTFCDFDDTSVGRVGPPLPLPCSFVKLVHWPEGGYSISDSQLPRGEIVICGPNVTLGYFKNEFHPDGCLKIIDSKKDIVKLQHGEYVALAKVFVGSHPALEDWALKQGIPYTTFAELCEREDTTKEIHNSLLQVFTKSHPDYPLLSTLTHPESSEHLHAVRDFNFRQRRRLCRRSLRSRGRSSCFRAHGLRLKRDAINKAFSEELTNLYILS</sequence>
<gene>
    <name evidence="1" type="ORF">MLD38_024627</name>
</gene>